<protein>
    <submittedName>
        <fullName evidence="2">Gldg family protein</fullName>
    </submittedName>
</protein>
<feature type="transmembrane region" description="Helical" evidence="1">
    <location>
        <begin position="25"/>
        <end position="48"/>
    </location>
</feature>
<sequence>MEKKEKTSKGFKAFLKSRKARHGSLAIAIVIGVIAVVVVINIIVGLLVDRFPNLKADFTANNAYALQDETVDYLSHMSKDAKLYILSSEEYFTQGGEYFVQAKNLLEKMIAVSDGKLSIEYVDVTSNPSFTGKYSNIDWKSSDVLAVVECGDQYQALTVDECFTYNAEYYQMYGYRQYESTTIEQAVVTGVLNVATEDKVVVDFITGSGEADFTTLKSILTSNAYQVNEVSLLTGDLDEDAKFAVIFAPSVDLDESTVEKLEKWLNNDGKYGRNLIYVPSPENINSPNADALVESWGMKMTEGFVYETSEDHLFSGGDYFAFITDYGDYYTEGLKNKDIPVMVYQTRGIEITSENDAHALLNSSNRAGVIPYEPADDWKMEDAITGSPIAVAAEGVKKGGDSESHLIVFGSDRMLSTNFLKLNSVNNAEFVMNIFNTLSEKENESVTITGKSLANSELGVTDLNTSGAMMIIFVVALPVVILLTGIIVWVRRRNK</sequence>
<dbReference type="EMBL" id="JAEQMG010000140">
    <property type="protein sequence ID" value="MBK6089484.1"/>
    <property type="molecule type" value="Genomic_DNA"/>
</dbReference>
<reference evidence="2" key="1">
    <citation type="submission" date="2021-01" db="EMBL/GenBank/DDBJ databases">
        <title>Genome public.</title>
        <authorList>
            <person name="Liu C."/>
            <person name="Sun Q."/>
        </authorList>
    </citation>
    <scope>NUCLEOTIDE SEQUENCE</scope>
    <source>
        <strain evidence="2">M6</strain>
    </source>
</reference>
<organism evidence="2 3">
    <name type="scientific">Ruminococcus difficilis</name>
    <dbReference type="NCBI Taxonomy" id="2763069"/>
    <lineage>
        <taxon>Bacteria</taxon>
        <taxon>Bacillati</taxon>
        <taxon>Bacillota</taxon>
        <taxon>Clostridia</taxon>
        <taxon>Eubacteriales</taxon>
        <taxon>Oscillospiraceae</taxon>
        <taxon>Ruminococcus</taxon>
    </lineage>
</organism>
<keyword evidence="1" id="KW-1133">Transmembrane helix</keyword>
<name>A0A934WT68_9FIRM</name>
<keyword evidence="1" id="KW-0812">Transmembrane</keyword>
<accession>A0A934WT68</accession>
<proteinExistence type="predicted"/>
<dbReference type="Proteomes" id="UP000633365">
    <property type="component" value="Unassembled WGS sequence"/>
</dbReference>
<evidence type="ECO:0000313" key="3">
    <source>
        <dbReference type="Proteomes" id="UP000633365"/>
    </source>
</evidence>
<keyword evidence="1" id="KW-0472">Membrane</keyword>
<evidence type="ECO:0000256" key="1">
    <source>
        <dbReference type="SAM" id="Phobius"/>
    </source>
</evidence>
<dbReference type="RefSeq" id="WP_201428207.1">
    <property type="nucleotide sequence ID" value="NZ_JAEQMG010000140.1"/>
</dbReference>
<comment type="caution">
    <text evidence="2">The sequence shown here is derived from an EMBL/GenBank/DDBJ whole genome shotgun (WGS) entry which is preliminary data.</text>
</comment>
<evidence type="ECO:0000313" key="2">
    <source>
        <dbReference type="EMBL" id="MBK6089484.1"/>
    </source>
</evidence>
<gene>
    <name evidence="2" type="ORF">JKK62_12685</name>
</gene>
<keyword evidence="3" id="KW-1185">Reference proteome</keyword>
<dbReference type="AlphaFoldDB" id="A0A934WT68"/>
<feature type="transmembrane region" description="Helical" evidence="1">
    <location>
        <begin position="468"/>
        <end position="490"/>
    </location>
</feature>